<sequence length="264" mass="29243">MTRSDLWDQLTGPAEPEEKLWCLFHENSKVTRSFLALPDEVVAARMRELTEALGYDHYPATRLPEPSTVDASLGEVMRDRASARDFRPASIGLTELSALLRHAYAVNRKGDVRSFRTTPSPGGLYPLELYLHSTRVDGLPSGLHHYHPVRGELRRLHEGDLARDLASCFVQGEIVYDATILIFLTAWFERVTFKYGDRGYRFALLEAGHVAQNLNLAAAALGLGAVNLGGFFDRELDDVLRLDGVTASTLYAVAIGVPGEESDE</sequence>
<dbReference type="InterPro" id="IPR000415">
    <property type="entry name" value="Nitroreductase-like"/>
</dbReference>
<dbReference type="InterPro" id="IPR052544">
    <property type="entry name" value="Bacteriocin_Proc_Enz"/>
</dbReference>
<dbReference type="PANTHER" id="PTHR43745:SF2">
    <property type="entry name" value="NITROREDUCTASE MJ1384-RELATED"/>
    <property type="match status" value="1"/>
</dbReference>
<evidence type="ECO:0000259" key="1">
    <source>
        <dbReference type="Pfam" id="PF00881"/>
    </source>
</evidence>
<dbReference type="RefSeq" id="WP_378262844.1">
    <property type="nucleotide sequence ID" value="NZ_JBHUKR010000005.1"/>
</dbReference>
<dbReference type="InterPro" id="IPR020051">
    <property type="entry name" value="SagB-type_dehydrogenase"/>
</dbReference>
<name>A0ABW5FN29_9PSEU</name>
<dbReference type="Proteomes" id="UP001597417">
    <property type="component" value="Unassembled WGS sequence"/>
</dbReference>
<accession>A0ABW5FN29</accession>
<organism evidence="2 3">
    <name type="scientific">Amycolatopsis pigmentata</name>
    <dbReference type="NCBI Taxonomy" id="450801"/>
    <lineage>
        <taxon>Bacteria</taxon>
        <taxon>Bacillati</taxon>
        <taxon>Actinomycetota</taxon>
        <taxon>Actinomycetes</taxon>
        <taxon>Pseudonocardiales</taxon>
        <taxon>Pseudonocardiaceae</taxon>
        <taxon>Amycolatopsis</taxon>
    </lineage>
</organism>
<proteinExistence type="predicted"/>
<comment type="caution">
    <text evidence="2">The sequence shown here is derived from an EMBL/GenBank/DDBJ whole genome shotgun (WGS) entry which is preliminary data.</text>
</comment>
<reference evidence="3" key="1">
    <citation type="journal article" date="2019" name="Int. J. Syst. Evol. Microbiol.">
        <title>The Global Catalogue of Microorganisms (GCM) 10K type strain sequencing project: providing services to taxonomists for standard genome sequencing and annotation.</title>
        <authorList>
            <consortium name="The Broad Institute Genomics Platform"/>
            <consortium name="The Broad Institute Genome Sequencing Center for Infectious Disease"/>
            <person name="Wu L."/>
            <person name="Ma J."/>
        </authorList>
    </citation>
    <scope>NUCLEOTIDE SEQUENCE [LARGE SCALE GENOMIC DNA]</scope>
    <source>
        <strain evidence="3">CGMCC 4.7645</strain>
    </source>
</reference>
<dbReference type="Pfam" id="PF00881">
    <property type="entry name" value="Nitroreductase"/>
    <property type="match status" value="1"/>
</dbReference>
<dbReference type="SUPFAM" id="SSF55469">
    <property type="entry name" value="FMN-dependent nitroreductase-like"/>
    <property type="match status" value="1"/>
</dbReference>
<dbReference type="NCBIfam" id="TIGR03605">
    <property type="entry name" value="antibiot_sagB"/>
    <property type="match status" value="1"/>
</dbReference>
<dbReference type="Gene3D" id="3.40.109.10">
    <property type="entry name" value="NADH Oxidase"/>
    <property type="match status" value="1"/>
</dbReference>
<gene>
    <name evidence="2" type="ORF">ACFSXZ_07820</name>
</gene>
<dbReference type="PANTHER" id="PTHR43745">
    <property type="entry name" value="NITROREDUCTASE MJ1384-RELATED"/>
    <property type="match status" value="1"/>
</dbReference>
<protein>
    <submittedName>
        <fullName evidence="2">SagB/ThcOx family dehydrogenase</fullName>
    </submittedName>
</protein>
<feature type="domain" description="Nitroreductase" evidence="1">
    <location>
        <begin position="78"/>
        <end position="256"/>
    </location>
</feature>
<dbReference type="EMBL" id="JBHUKR010000005">
    <property type="protein sequence ID" value="MFD2416233.1"/>
    <property type="molecule type" value="Genomic_DNA"/>
</dbReference>
<dbReference type="InterPro" id="IPR029479">
    <property type="entry name" value="Nitroreductase"/>
</dbReference>
<evidence type="ECO:0000313" key="2">
    <source>
        <dbReference type="EMBL" id="MFD2416233.1"/>
    </source>
</evidence>
<evidence type="ECO:0000313" key="3">
    <source>
        <dbReference type="Proteomes" id="UP001597417"/>
    </source>
</evidence>
<dbReference type="CDD" id="cd02142">
    <property type="entry name" value="McbC_SagB-like_oxidoreductase"/>
    <property type="match status" value="1"/>
</dbReference>
<keyword evidence="3" id="KW-1185">Reference proteome</keyword>